<dbReference type="EMBL" id="CYGV01001188">
    <property type="protein sequence ID" value="CUA70601.1"/>
    <property type="molecule type" value="Genomic_DNA"/>
</dbReference>
<evidence type="ECO:0000313" key="1">
    <source>
        <dbReference type="EMBL" id="CUA70601.1"/>
    </source>
</evidence>
<keyword evidence="2" id="KW-1185">Reference proteome</keyword>
<reference evidence="1 2" key="1">
    <citation type="submission" date="2015-07" db="EMBL/GenBank/DDBJ databases">
        <authorList>
            <person name="Noorani M."/>
        </authorList>
    </citation>
    <scope>NUCLEOTIDE SEQUENCE [LARGE SCALE GENOMIC DNA]</scope>
    <source>
        <strain evidence="1">BBA 69670</strain>
    </source>
</reference>
<accession>A0A0K6FWJ4</accession>
<gene>
    <name evidence="1" type="ORF">RSOLAG22IIIB_09022</name>
</gene>
<dbReference type="AlphaFoldDB" id="A0A0K6FWJ4"/>
<proteinExistence type="predicted"/>
<evidence type="ECO:0000313" key="2">
    <source>
        <dbReference type="Proteomes" id="UP000044841"/>
    </source>
</evidence>
<name>A0A0K6FWJ4_9AGAM</name>
<organism evidence="1 2">
    <name type="scientific">Rhizoctonia solani</name>
    <dbReference type="NCBI Taxonomy" id="456999"/>
    <lineage>
        <taxon>Eukaryota</taxon>
        <taxon>Fungi</taxon>
        <taxon>Dikarya</taxon>
        <taxon>Basidiomycota</taxon>
        <taxon>Agaricomycotina</taxon>
        <taxon>Agaricomycetes</taxon>
        <taxon>Cantharellales</taxon>
        <taxon>Ceratobasidiaceae</taxon>
        <taxon>Rhizoctonia</taxon>
    </lineage>
</organism>
<dbReference type="Proteomes" id="UP000044841">
    <property type="component" value="Unassembled WGS sequence"/>
</dbReference>
<protein>
    <submittedName>
        <fullName evidence="1">Uncharacterized protein</fullName>
    </submittedName>
</protein>
<sequence length="70" mass="7879">MFLEEKKAGRKGLISNAAASTKHEREEAFDGLKGFPYRFRCLPSDSDESPFNGLSIAEERAEVKELFVAR</sequence>